<dbReference type="PANTHER" id="PTHR12526">
    <property type="entry name" value="GLYCOSYLTRANSFERASE"/>
    <property type="match status" value="1"/>
</dbReference>
<evidence type="ECO:0000256" key="2">
    <source>
        <dbReference type="ARBA" id="ARBA00022679"/>
    </source>
</evidence>
<evidence type="ECO:0000259" key="3">
    <source>
        <dbReference type="Pfam" id="PF00534"/>
    </source>
</evidence>
<protein>
    <submittedName>
        <fullName evidence="4">Glycosyltransferase family 4 protein</fullName>
        <ecNumber evidence="4">2.4.-.-</ecNumber>
    </submittedName>
</protein>
<dbReference type="EC" id="2.4.-.-" evidence="4"/>
<evidence type="ECO:0000256" key="1">
    <source>
        <dbReference type="ARBA" id="ARBA00022676"/>
    </source>
</evidence>
<feature type="domain" description="Glycosyl transferase family 1" evidence="3">
    <location>
        <begin position="234"/>
        <end position="390"/>
    </location>
</feature>
<dbReference type="InterPro" id="IPR001296">
    <property type="entry name" value="Glyco_trans_1"/>
</dbReference>
<keyword evidence="1 4" id="KW-0328">Glycosyltransferase</keyword>
<dbReference type="EMBL" id="JAUCMM010000017">
    <property type="protein sequence ID" value="MDM7889930.1"/>
    <property type="molecule type" value="Genomic_DNA"/>
</dbReference>
<evidence type="ECO:0000313" key="5">
    <source>
        <dbReference type="Proteomes" id="UP001235720"/>
    </source>
</evidence>
<gene>
    <name evidence="4" type="ORF">QUG98_15865</name>
</gene>
<dbReference type="Gene3D" id="3.40.50.2000">
    <property type="entry name" value="Glycogen Phosphorylase B"/>
    <property type="match status" value="2"/>
</dbReference>
<keyword evidence="5" id="KW-1185">Reference proteome</keyword>
<proteinExistence type="predicted"/>
<sequence>MTGTTRPHRRRLALVVPEYRTPAYGGGGLAAVADFAIEAFTDPALSEDARWDVRVVSVRTSRNAPQHRRLGAPSTWHRGPVTEERALGPVVVHDVGAHLGEVEPVRYLPRRVLTDLVADRDVALVVAGSPALANVFHGTDVPVVLNVATLVEEERQAALAAGRGPTAAWRRLSTRVVQRLDVRGLRVADEVIALNPGMRDVLAGMTAAPVHLLPFGVDTARFSAPERRAESGPIVMLGRLDDERKNIGGLLEAYRLLRDQHGVTRRLVLAGRNGLRAVDAGRLHALGLHEHVDVLASPEPRVVVELLRSASVFTLASHEEGLGIVLLEAMASGLPVVATDTRGARHVVQDGMTGMLVDTGEGMPERFAAAVALVLGDPARADRMGVAGRAHVEASFSVAATRAQWRAVAQRVAERSVR</sequence>
<dbReference type="PANTHER" id="PTHR12526:SF510">
    <property type="entry name" value="D-INOSITOL 3-PHOSPHATE GLYCOSYLTRANSFERASE"/>
    <property type="match status" value="1"/>
</dbReference>
<evidence type="ECO:0000313" key="4">
    <source>
        <dbReference type="EMBL" id="MDM7889930.1"/>
    </source>
</evidence>
<accession>A0ABT7TK08</accession>
<dbReference type="GO" id="GO:0016757">
    <property type="term" value="F:glycosyltransferase activity"/>
    <property type="evidence" value="ECO:0007669"/>
    <property type="project" value="UniProtKB-KW"/>
</dbReference>
<dbReference type="SUPFAM" id="SSF53756">
    <property type="entry name" value="UDP-Glycosyltransferase/glycogen phosphorylase"/>
    <property type="match status" value="1"/>
</dbReference>
<keyword evidence="2 4" id="KW-0808">Transferase</keyword>
<name>A0ABT7TK08_9MICO</name>
<reference evidence="4 5" key="1">
    <citation type="submission" date="2023-06" db="EMBL/GenBank/DDBJ databases">
        <authorList>
            <person name="Feng G."/>
            <person name="Li J."/>
            <person name="Zhu H."/>
        </authorList>
    </citation>
    <scope>NUCLEOTIDE SEQUENCE [LARGE SCALE GENOMIC DNA]</scope>
    <source>
        <strain evidence="4 5">RHCJP20</strain>
    </source>
</reference>
<dbReference type="RefSeq" id="WP_289471460.1">
    <property type="nucleotide sequence ID" value="NZ_JAUCMM010000017.1"/>
</dbReference>
<dbReference type="Proteomes" id="UP001235720">
    <property type="component" value="Unassembled WGS sequence"/>
</dbReference>
<dbReference type="CDD" id="cd03801">
    <property type="entry name" value="GT4_PimA-like"/>
    <property type="match status" value="1"/>
</dbReference>
<comment type="caution">
    <text evidence="4">The sequence shown here is derived from an EMBL/GenBank/DDBJ whole genome shotgun (WGS) entry which is preliminary data.</text>
</comment>
<organism evidence="4 5">
    <name type="scientific">Curtobacterium subtropicum</name>
    <dbReference type="NCBI Taxonomy" id="3055138"/>
    <lineage>
        <taxon>Bacteria</taxon>
        <taxon>Bacillati</taxon>
        <taxon>Actinomycetota</taxon>
        <taxon>Actinomycetes</taxon>
        <taxon>Micrococcales</taxon>
        <taxon>Microbacteriaceae</taxon>
        <taxon>Curtobacterium</taxon>
    </lineage>
</organism>
<dbReference type="Pfam" id="PF00534">
    <property type="entry name" value="Glycos_transf_1"/>
    <property type="match status" value="1"/>
</dbReference>